<evidence type="ECO:0000313" key="11">
    <source>
        <dbReference type="Proteomes" id="UP000269544"/>
    </source>
</evidence>
<dbReference type="AlphaFoldDB" id="A0A3S4YJY1"/>
<dbReference type="GO" id="GO:0032993">
    <property type="term" value="C:protein-DNA complex"/>
    <property type="evidence" value="ECO:0007669"/>
    <property type="project" value="TreeGrafter"/>
</dbReference>
<dbReference type="InterPro" id="IPR001867">
    <property type="entry name" value="OmpR/PhoB-type_DNA-bd"/>
</dbReference>
<dbReference type="Pfam" id="PF00486">
    <property type="entry name" value="Trans_reg_C"/>
    <property type="match status" value="1"/>
</dbReference>
<evidence type="ECO:0000259" key="9">
    <source>
        <dbReference type="PROSITE" id="PS51755"/>
    </source>
</evidence>
<feature type="modified residue" description="4-aspartylphosphate" evidence="6">
    <location>
        <position position="50"/>
    </location>
</feature>
<accession>A0A3S4YJY1</accession>
<feature type="DNA-binding region" description="OmpR/PhoB-type" evidence="7">
    <location>
        <begin position="122"/>
        <end position="219"/>
    </location>
</feature>
<dbReference type="Gene3D" id="6.10.250.690">
    <property type="match status" value="1"/>
</dbReference>
<dbReference type="InterPro" id="IPR011006">
    <property type="entry name" value="CheY-like_superfamily"/>
</dbReference>
<protein>
    <submittedName>
        <fullName evidence="10">Swarming motility regulation protein rssB</fullName>
    </submittedName>
</protein>
<dbReference type="InterPro" id="IPR036388">
    <property type="entry name" value="WH-like_DNA-bd_sf"/>
</dbReference>
<dbReference type="KEGG" id="piv:NCTC13079_00202"/>
<feature type="domain" description="OmpR/PhoB-type" evidence="9">
    <location>
        <begin position="122"/>
        <end position="219"/>
    </location>
</feature>
<dbReference type="PROSITE" id="PS51755">
    <property type="entry name" value="OMPR_PHOB"/>
    <property type="match status" value="1"/>
</dbReference>
<dbReference type="InterPro" id="IPR001789">
    <property type="entry name" value="Sig_transdc_resp-reg_receiver"/>
</dbReference>
<dbReference type="OrthoDB" id="9790442at2"/>
<organism evidence="10 11">
    <name type="scientific">Aedoeadaptatus ivorii</name>
    <dbReference type="NCBI Taxonomy" id="54006"/>
    <lineage>
        <taxon>Bacteria</taxon>
        <taxon>Bacillati</taxon>
        <taxon>Bacillota</taxon>
        <taxon>Tissierellia</taxon>
        <taxon>Tissierellales</taxon>
        <taxon>Peptoniphilaceae</taxon>
        <taxon>Aedoeadaptatus</taxon>
    </lineage>
</organism>
<dbReference type="EMBL" id="LR134523">
    <property type="protein sequence ID" value="VEJ34533.1"/>
    <property type="molecule type" value="Genomic_DNA"/>
</dbReference>
<dbReference type="GO" id="GO:0000156">
    <property type="term" value="F:phosphorelay response regulator activity"/>
    <property type="evidence" value="ECO:0007669"/>
    <property type="project" value="TreeGrafter"/>
</dbReference>
<sequence>MRILLLEDDAVIAFSVRRFFENAGHAVDRFETMADCADADPDAYDVVLLDLNLPDGTGFEFLAYLDAIGAAVPVLVLSVRDREADILAAFDKGADDYITKPFSLPVLAARVRNVCHRAGGAPTAVAAGGLTLYPENKSVRIDGENAALNAAEYDLLEALLQNRGICMLRSRLLDEIWRENRRPVNDNTLTVTVKRLREKLGHYGRHIHTERGLGYRWEDEDV</sequence>
<keyword evidence="5" id="KW-0804">Transcription</keyword>
<evidence type="ECO:0000256" key="7">
    <source>
        <dbReference type="PROSITE-ProRule" id="PRU01091"/>
    </source>
</evidence>
<dbReference type="CDD" id="cd00383">
    <property type="entry name" value="trans_reg_C"/>
    <property type="match status" value="1"/>
</dbReference>
<reference evidence="10 11" key="1">
    <citation type="submission" date="2018-12" db="EMBL/GenBank/DDBJ databases">
        <authorList>
            <consortium name="Pathogen Informatics"/>
        </authorList>
    </citation>
    <scope>NUCLEOTIDE SEQUENCE [LARGE SCALE GENOMIC DNA]</scope>
    <source>
        <strain evidence="10 11">NCTC13079</strain>
    </source>
</reference>
<keyword evidence="2" id="KW-0902">Two-component regulatory system</keyword>
<dbReference type="SUPFAM" id="SSF52172">
    <property type="entry name" value="CheY-like"/>
    <property type="match status" value="1"/>
</dbReference>
<keyword evidence="11" id="KW-1185">Reference proteome</keyword>
<dbReference type="Gene3D" id="3.40.50.2300">
    <property type="match status" value="1"/>
</dbReference>
<dbReference type="GO" id="GO:0005829">
    <property type="term" value="C:cytosol"/>
    <property type="evidence" value="ECO:0007669"/>
    <property type="project" value="TreeGrafter"/>
</dbReference>
<evidence type="ECO:0000256" key="4">
    <source>
        <dbReference type="ARBA" id="ARBA00023125"/>
    </source>
</evidence>
<keyword evidence="1 6" id="KW-0597">Phosphoprotein</keyword>
<dbReference type="PANTHER" id="PTHR48111">
    <property type="entry name" value="REGULATOR OF RPOS"/>
    <property type="match status" value="1"/>
</dbReference>
<gene>
    <name evidence="10" type="primary">rssB</name>
    <name evidence="10" type="ORF">NCTC13079_00202</name>
</gene>
<dbReference type="SMART" id="SM00862">
    <property type="entry name" value="Trans_reg_C"/>
    <property type="match status" value="1"/>
</dbReference>
<dbReference type="InterPro" id="IPR039420">
    <property type="entry name" value="WalR-like"/>
</dbReference>
<dbReference type="SUPFAM" id="SSF46894">
    <property type="entry name" value="C-terminal effector domain of the bipartite response regulators"/>
    <property type="match status" value="1"/>
</dbReference>
<keyword evidence="4 7" id="KW-0238">DNA-binding</keyword>
<evidence type="ECO:0000313" key="10">
    <source>
        <dbReference type="EMBL" id="VEJ34533.1"/>
    </source>
</evidence>
<dbReference type="PROSITE" id="PS50110">
    <property type="entry name" value="RESPONSE_REGULATORY"/>
    <property type="match status" value="1"/>
</dbReference>
<evidence type="ECO:0000256" key="6">
    <source>
        <dbReference type="PROSITE-ProRule" id="PRU00169"/>
    </source>
</evidence>
<dbReference type="Pfam" id="PF00072">
    <property type="entry name" value="Response_reg"/>
    <property type="match status" value="1"/>
</dbReference>
<dbReference type="InterPro" id="IPR016032">
    <property type="entry name" value="Sig_transdc_resp-reg_C-effctor"/>
</dbReference>
<proteinExistence type="predicted"/>
<keyword evidence="3" id="KW-0805">Transcription regulation</keyword>
<evidence type="ECO:0000256" key="5">
    <source>
        <dbReference type="ARBA" id="ARBA00023163"/>
    </source>
</evidence>
<dbReference type="SMART" id="SM00448">
    <property type="entry name" value="REC"/>
    <property type="match status" value="1"/>
</dbReference>
<dbReference type="PANTHER" id="PTHR48111:SF1">
    <property type="entry name" value="TWO-COMPONENT RESPONSE REGULATOR ORR33"/>
    <property type="match status" value="1"/>
</dbReference>
<evidence type="ECO:0000256" key="3">
    <source>
        <dbReference type="ARBA" id="ARBA00023015"/>
    </source>
</evidence>
<dbReference type="GO" id="GO:0000976">
    <property type="term" value="F:transcription cis-regulatory region binding"/>
    <property type="evidence" value="ECO:0007669"/>
    <property type="project" value="TreeGrafter"/>
</dbReference>
<dbReference type="RefSeq" id="WP_126464679.1">
    <property type="nucleotide sequence ID" value="NZ_LR134523.1"/>
</dbReference>
<evidence type="ECO:0000256" key="1">
    <source>
        <dbReference type="ARBA" id="ARBA00022553"/>
    </source>
</evidence>
<feature type="domain" description="Response regulatory" evidence="8">
    <location>
        <begin position="2"/>
        <end position="115"/>
    </location>
</feature>
<evidence type="ECO:0000259" key="8">
    <source>
        <dbReference type="PROSITE" id="PS50110"/>
    </source>
</evidence>
<name>A0A3S4YJY1_9FIRM</name>
<dbReference type="Proteomes" id="UP000269544">
    <property type="component" value="Chromosome"/>
</dbReference>
<dbReference type="GO" id="GO:0006355">
    <property type="term" value="P:regulation of DNA-templated transcription"/>
    <property type="evidence" value="ECO:0007669"/>
    <property type="project" value="InterPro"/>
</dbReference>
<dbReference type="Gene3D" id="1.10.10.10">
    <property type="entry name" value="Winged helix-like DNA-binding domain superfamily/Winged helix DNA-binding domain"/>
    <property type="match status" value="1"/>
</dbReference>
<evidence type="ECO:0000256" key="2">
    <source>
        <dbReference type="ARBA" id="ARBA00023012"/>
    </source>
</evidence>